<dbReference type="Pfam" id="PF13673">
    <property type="entry name" value="Acetyltransf_10"/>
    <property type="match status" value="1"/>
</dbReference>
<dbReference type="OrthoDB" id="1431064at2"/>
<dbReference type="AlphaFoldDB" id="A0A0P7C0W6"/>
<evidence type="ECO:0000259" key="1">
    <source>
        <dbReference type="PROSITE" id="PS51186"/>
    </source>
</evidence>
<sequence>MEIIRIDTHSKWYPKELKLRDDVLRKPIGLSIENDDLGDEPNQIHFVAIDGEGLIGVVILKIEGEIGKLRQMAVAEAAQGKGIGALLVEALEQYARQQGLKKIKMHARHYAVGFYEKLGYIKTSKPPFEEVGMEHFEMVKTFNRELL</sequence>
<dbReference type="STRING" id="1605367.AFM12_16985"/>
<evidence type="ECO:0000313" key="3">
    <source>
        <dbReference type="Proteomes" id="UP000050454"/>
    </source>
</evidence>
<dbReference type="EMBL" id="LGTQ01000013">
    <property type="protein sequence ID" value="KPM46928.1"/>
    <property type="molecule type" value="Genomic_DNA"/>
</dbReference>
<dbReference type="SUPFAM" id="SSF55729">
    <property type="entry name" value="Acyl-CoA N-acyltransferases (Nat)"/>
    <property type="match status" value="1"/>
</dbReference>
<dbReference type="PROSITE" id="PS51186">
    <property type="entry name" value="GNAT"/>
    <property type="match status" value="1"/>
</dbReference>
<dbReference type="Proteomes" id="UP000050454">
    <property type="component" value="Unassembled WGS sequence"/>
</dbReference>
<evidence type="ECO:0000313" key="2">
    <source>
        <dbReference type="EMBL" id="KPM46928.1"/>
    </source>
</evidence>
<name>A0A0P7C0W6_9BACT</name>
<feature type="domain" description="N-acetyltransferase" evidence="1">
    <location>
        <begin position="2"/>
        <end position="143"/>
    </location>
</feature>
<dbReference type="RefSeq" id="WP_055150749.1">
    <property type="nucleotide sequence ID" value="NZ_JXSZ01000013.1"/>
</dbReference>
<dbReference type="Gene3D" id="3.40.630.30">
    <property type="match status" value="1"/>
</dbReference>
<gene>
    <name evidence="2" type="ORF">AFM12_16985</name>
</gene>
<proteinExistence type="predicted"/>
<organism evidence="2 3">
    <name type="scientific">Jiulongibacter sediminis</name>
    <dbReference type="NCBI Taxonomy" id="1605367"/>
    <lineage>
        <taxon>Bacteria</taxon>
        <taxon>Pseudomonadati</taxon>
        <taxon>Bacteroidota</taxon>
        <taxon>Cytophagia</taxon>
        <taxon>Cytophagales</taxon>
        <taxon>Leadbetterellaceae</taxon>
        <taxon>Jiulongibacter</taxon>
    </lineage>
</organism>
<dbReference type="CDD" id="cd04301">
    <property type="entry name" value="NAT_SF"/>
    <property type="match status" value="1"/>
</dbReference>
<accession>A0A0P7C0W6</accession>
<reference evidence="2 3" key="1">
    <citation type="submission" date="2015-07" db="EMBL/GenBank/DDBJ databases">
        <title>The draft genome sequence of Leadbetterella sp. JN14-9.</title>
        <authorList>
            <person name="Liu Y."/>
            <person name="Du J."/>
            <person name="Shao Z."/>
        </authorList>
    </citation>
    <scope>NUCLEOTIDE SEQUENCE [LARGE SCALE GENOMIC DNA]</scope>
    <source>
        <strain evidence="2 3">JN14-9</strain>
    </source>
</reference>
<dbReference type="GO" id="GO:0008080">
    <property type="term" value="F:N-acetyltransferase activity"/>
    <property type="evidence" value="ECO:0007669"/>
    <property type="project" value="TreeGrafter"/>
</dbReference>
<dbReference type="PANTHER" id="PTHR13355:SF22">
    <property type="entry name" value="SLL0786 PROTEIN"/>
    <property type="match status" value="1"/>
</dbReference>
<keyword evidence="3" id="KW-1185">Reference proteome</keyword>
<dbReference type="PANTHER" id="PTHR13355">
    <property type="entry name" value="GLUCOSAMINE 6-PHOSPHATE N-ACETYLTRANSFERASE"/>
    <property type="match status" value="1"/>
</dbReference>
<protein>
    <recommendedName>
        <fullName evidence="1">N-acetyltransferase domain-containing protein</fullName>
    </recommendedName>
</protein>
<comment type="caution">
    <text evidence="2">The sequence shown here is derived from an EMBL/GenBank/DDBJ whole genome shotgun (WGS) entry which is preliminary data.</text>
</comment>
<dbReference type="InterPro" id="IPR000182">
    <property type="entry name" value="GNAT_dom"/>
</dbReference>
<dbReference type="InterPro" id="IPR016181">
    <property type="entry name" value="Acyl_CoA_acyltransferase"/>
</dbReference>
<dbReference type="InterPro" id="IPR039143">
    <property type="entry name" value="GNPNAT1-like"/>
</dbReference>